<protein>
    <recommendedName>
        <fullName evidence="1">ATPase BadF/BadG/BcrA/BcrD type domain-containing protein</fullName>
    </recommendedName>
</protein>
<sequence length="292" mass="31066">MNYLGIDAGATATKWALFNGADIVATGKCAAMDGHIYRPESKARVHEILTEISASIGGIEINGIFAGITGATAEDSATDPLGQIFHEHFPGAKVRIVHDIELAYYANFEVGEGILLYAGTGSIAMYIDDEAGPVRAGGWGYLLGDEGAAFWIGRESIRWVLAGLDTGEEVQPGSLSDVIMQQMNATDWDGIKAFVYSNERSEIAKLAATVGRLADEGDADAQGIIFEASQHLIALIHQLDIQIENAPRIVVAGGVCQAGSFMAKALNNFFSERISISDCDIAVRAAELAEDI</sequence>
<gene>
    <name evidence="2" type="ORF">GM50_4965</name>
</gene>
<evidence type="ECO:0000259" key="1">
    <source>
        <dbReference type="Pfam" id="PF01869"/>
    </source>
</evidence>
<reference evidence="2" key="1">
    <citation type="submission" date="2014-05" db="EMBL/GenBank/DDBJ databases">
        <title>Key roles for freshwater Actinobacteria revealed by deep metagenomic sequencing.</title>
        <authorList>
            <person name="Ghai R."/>
            <person name="Mizuno C.M."/>
            <person name="Picazo A."/>
            <person name="Camacho A."/>
            <person name="Rodriguez-Valera F."/>
        </authorList>
    </citation>
    <scope>NUCLEOTIDE SEQUENCE</scope>
</reference>
<dbReference type="PANTHER" id="PTHR43190">
    <property type="entry name" value="N-ACETYL-D-GLUCOSAMINE KINASE"/>
    <property type="match status" value="1"/>
</dbReference>
<dbReference type="InterPro" id="IPR043129">
    <property type="entry name" value="ATPase_NBD"/>
</dbReference>
<dbReference type="Gene3D" id="3.30.420.40">
    <property type="match status" value="2"/>
</dbReference>
<dbReference type="SUPFAM" id="SSF53067">
    <property type="entry name" value="Actin-like ATPase domain"/>
    <property type="match status" value="2"/>
</dbReference>
<accession>A0A094Q661</accession>
<proteinExistence type="predicted"/>
<dbReference type="InterPro" id="IPR052519">
    <property type="entry name" value="Euk-type_GlcNAc_Kinase"/>
</dbReference>
<dbReference type="PANTHER" id="PTHR43190:SF3">
    <property type="entry name" value="N-ACETYL-D-GLUCOSAMINE KINASE"/>
    <property type="match status" value="1"/>
</dbReference>
<comment type="caution">
    <text evidence="2">The sequence shown here is derived from an EMBL/GenBank/DDBJ whole genome shotgun (WGS) entry which is preliminary data.</text>
</comment>
<organism evidence="2">
    <name type="scientific">freshwater metagenome</name>
    <dbReference type="NCBI Taxonomy" id="449393"/>
    <lineage>
        <taxon>unclassified sequences</taxon>
        <taxon>metagenomes</taxon>
        <taxon>ecological metagenomes</taxon>
    </lineage>
</organism>
<dbReference type="InterPro" id="IPR002731">
    <property type="entry name" value="ATPase_BadF"/>
</dbReference>
<dbReference type="EMBL" id="JNSK01000010">
    <property type="protein sequence ID" value="KGA19660.1"/>
    <property type="molecule type" value="Genomic_DNA"/>
</dbReference>
<dbReference type="AlphaFoldDB" id="A0A094Q661"/>
<feature type="domain" description="ATPase BadF/BadG/BcrA/BcrD type" evidence="1">
    <location>
        <begin position="4"/>
        <end position="274"/>
    </location>
</feature>
<dbReference type="Pfam" id="PF01869">
    <property type="entry name" value="BcrAD_BadFG"/>
    <property type="match status" value="1"/>
</dbReference>
<name>A0A094Q661_9ZZZZ</name>
<evidence type="ECO:0000313" key="2">
    <source>
        <dbReference type="EMBL" id="KGA19660.1"/>
    </source>
</evidence>